<evidence type="ECO:0000313" key="1">
    <source>
        <dbReference type="EMBL" id="QGR19666.1"/>
    </source>
</evidence>
<proteinExistence type="predicted"/>
<dbReference type="GeneID" id="42798688"/>
<dbReference type="AlphaFoldDB" id="A0A650CP91"/>
<evidence type="ECO:0000313" key="2">
    <source>
        <dbReference type="Proteomes" id="UP000423396"/>
    </source>
</evidence>
<organism evidence="1 2">
    <name type="scientific">Stygiolobus azoricus</name>
    <dbReference type="NCBI Taxonomy" id="41675"/>
    <lineage>
        <taxon>Archaea</taxon>
        <taxon>Thermoproteota</taxon>
        <taxon>Thermoprotei</taxon>
        <taxon>Sulfolobales</taxon>
        <taxon>Sulfolobaceae</taxon>
        <taxon>Stygiolobus</taxon>
    </lineage>
</organism>
<gene>
    <name evidence="1" type="ORF">D1868_06420</name>
</gene>
<accession>A0A650CP91</accession>
<name>A0A650CP91_9CREN</name>
<keyword evidence="2" id="KW-1185">Reference proteome</keyword>
<sequence>MSGIFPFDSQLRKVNVAEQLEKYLNEARKIYDACTKEGVKLLLYGSVGIYSVVKDNKLARELITLYRRNGVQDINFIVRPESRDKFKEIIYSLDYTPYIHLEKTLGHIAGMFFKEDIIVKVYYSEDMKFNHIIPVNWNSDFTFDKQDLLLSKLQMHFPTNKDLSDIIALVLFDVPEEKILELTSKDWGLWKDVTSNLQKSRELVAKLITDEVREREELMPVISKLIKLHGKIMNSPKAESWKPLPEDAKYWRDF</sequence>
<dbReference type="RefSeq" id="WP_156006665.1">
    <property type="nucleotide sequence ID" value="NZ_CP045483.1"/>
</dbReference>
<reference evidence="1 2" key="1">
    <citation type="submission" date="2019-10" db="EMBL/GenBank/DDBJ databases">
        <title>Genome Sequences from Six Type Strain Members of the Archaeal Family Sulfolobaceae: Acidianus ambivalens, Acidianus infernus, Metallosphaera prunae, Stygiolobus azoricus, Sulfolobus metallicus, and Sulfurisphaera ohwakuensis.</title>
        <authorList>
            <person name="Counts J.A."/>
            <person name="Kelly R.M."/>
        </authorList>
    </citation>
    <scope>NUCLEOTIDE SEQUENCE [LARGE SCALE GENOMIC DNA]</scope>
    <source>
        <strain evidence="1 2">FC6</strain>
    </source>
</reference>
<dbReference type="Proteomes" id="UP000423396">
    <property type="component" value="Chromosome"/>
</dbReference>
<dbReference type="KEGG" id="sazo:D1868_06420"/>
<protein>
    <submittedName>
        <fullName evidence="1">Uncharacterized protein</fullName>
    </submittedName>
</protein>
<dbReference type="OrthoDB" id="41842at2157"/>
<dbReference type="EMBL" id="CP045483">
    <property type="protein sequence ID" value="QGR19666.1"/>
    <property type="molecule type" value="Genomic_DNA"/>
</dbReference>